<keyword evidence="2 5" id="KW-0540">Nuclease</keyword>
<proteinExistence type="inferred from homology"/>
<comment type="cofactor">
    <cofactor evidence="5">
        <name>Mg(2+)</name>
        <dbReference type="ChEBI" id="CHEBI:18420"/>
    </cofactor>
</comment>
<dbReference type="EC" id="3.1.-.-" evidence="5"/>
<evidence type="ECO:0000256" key="2">
    <source>
        <dbReference type="ARBA" id="ARBA00022722"/>
    </source>
</evidence>
<protein>
    <recommendedName>
        <fullName evidence="5">Ribonuclease VapC</fullName>
        <shortName evidence="5">RNase VapC</shortName>
        <ecNumber evidence="5">3.1.-.-</ecNumber>
    </recommendedName>
    <alternativeName>
        <fullName evidence="5">Toxin VapC</fullName>
    </alternativeName>
</protein>
<dbReference type="GO" id="GO:0004540">
    <property type="term" value="F:RNA nuclease activity"/>
    <property type="evidence" value="ECO:0007669"/>
    <property type="project" value="InterPro"/>
</dbReference>
<keyword evidence="4 5" id="KW-0378">Hydrolase</keyword>
<organism evidence="6 7">
    <name type="scientific">Candidatus Sulfotelmatobacter kueseliae</name>
    <dbReference type="NCBI Taxonomy" id="2042962"/>
    <lineage>
        <taxon>Bacteria</taxon>
        <taxon>Pseudomonadati</taxon>
        <taxon>Acidobacteriota</taxon>
        <taxon>Terriglobia</taxon>
        <taxon>Terriglobales</taxon>
        <taxon>Candidatus Korobacteraceae</taxon>
        <taxon>Candidatus Sulfotelmatobacter</taxon>
    </lineage>
</organism>
<dbReference type="EMBL" id="OMOD01000180">
    <property type="protein sequence ID" value="SPF48207.1"/>
    <property type="molecule type" value="Genomic_DNA"/>
</dbReference>
<sequence>MTYLLDVNALVALGFINHEFHGRLASWVQSHNAPNLASCSITELGFVRVLAQAPAYGFTVTQARALLLRLKEARTSRLTFISDEHDVSHLPGWVRAPKQITDGHLSKLASANGAVLATLDENIPGSYLIPR</sequence>
<name>A0A2U3L8G9_9BACT</name>
<keyword evidence="5" id="KW-0800">Toxin</keyword>
<keyword evidence="1 5" id="KW-1277">Toxin-antitoxin system</keyword>
<evidence type="ECO:0000313" key="6">
    <source>
        <dbReference type="EMBL" id="SPF48207.1"/>
    </source>
</evidence>
<feature type="binding site" evidence="5">
    <location>
        <position position="6"/>
    </location>
    <ligand>
        <name>Mg(2+)</name>
        <dbReference type="ChEBI" id="CHEBI:18420"/>
    </ligand>
</feature>
<comment type="function">
    <text evidence="5">Toxic component of a toxin-antitoxin (TA) system. An RNase.</text>
</comment>
<dbReference type="SUPFAM" id="SSF88723">
    <property type="entry name" value="PIN domain-like"/>
    <property type="match status" value="1"/>
</dbReference>
<dbReference type="GO" id="GO:0090729">
    <property type="term" value="F:toxin activity"/>
    <property type="evidence" value="ECO:0007669"/>
    <property type="project" value="UniProtKB-KW"/>
</dbReference>
<evidence type="ECO:0000313" key="7">
    <source>
        <dbReference type="Proteomes" id="UP000238701"/>
    </source>
</evidence>
<reference evidence="7" key="1">
    <citation type="submission" date="2018-02" db="EMBL/GenBank/DDBJ databases">
        <authorList>
            <person name="Hausmann B."/>
        </authorList>
    </citation>
    <scope>NUCLEOTIDE SEQUENCE [LARGE SCALE GENOMIC DNA]</scope>
    <source>
        <strain evidence="7">Peat soil MAG SbA1</strain>
    </source>
</reference>
<keyword evidence="5" id="KW-0460">Magnesium</keyword>
<dbReference type="Proteomes" id="UP000238701">
    <property type="component" value="Unassembled WGS sequence"/>
</dbReference>
<dbReference type="AlphaFoldDB" id="A0A2U3L8G9"/>
<dbReference type="InterPro" id="IPR029060">
    <property type="entry name" value="PIN-like_dom_sf"/>
</dbReference>
<accession>A0A2U3L8G9</accession>
<keyword evidence="3 5" id="KW-0479">Metal-binding</keyword>
<dbReference type="InterPro" id="IPR022907">
    <property type="entry name" value="VapC_family"/>
</dbReference>
<dbReference type="GO" id="GO:0016787">
    <property type="term" value="F:hydrolase activity"/>
    <property type="evidence" value="ECO:0007669"/>
    <property type="project" value="UniProtKB-KW"/>
</dbReference>
<gene>
    <name evidence="5" type="primary">vapC</name>
    <name evidence="6" type="ORF">SBA1_820009</name>
</gene>
<evidence type="ECO:0000256" key="3">
    <source>
        <dbReference type="ARBA" id="ARBA00022723"/>
    </source>
</evidence>
<evidence type="ECO:0000256" key="1">
    <source>
        <dbReference type="ARBA" id="ARBA00022649"/>
    </source>
</evidence>
<comment type="similarity">
    <text evidence="5">Belongs to the PINc/VapC protein family.</text>
</comment>
<dbReference type="HAMAP" id="MF_00265">
    <property type="entry name" value="VapC_Nob1"/>
    <property type="match status" value="1"/>
</dbReference>
<feature type="binding site" evidence="5">
    <location>
        <position position="102"/>
    </location>
    <ligand>
        <name>Mg(2+)</name>
        <dbReference type="ChEBI" id="CHEBI:18420"/>
    </ligand>
</feature>
<evidence type="ECO:0000256" key="5">
    <source>
        <dbReference type="HAMAP-Rule" id="MF_00265"/>
    </source>
</evidence>
<dbReference type="GO" id="GO:0000287">
    <property type="term" value="F:magnesium ion binding"/>
    <property type="evidence" value="ECO:0007669"/>
    <property type="project" value="UniProtKB-UniRule"/>
</dbReference>
<evidence type="ECO:0000256" key="4">
    <source>
        <dbReference type="ARBA" id="ARBA00022801"/>
    </source>
</evidence>